<gene>
    <name evidence="5" type="ORF">X907_0518</name>
</gene>
<evidence type="ECO:0000256" key="4">
    <source>
        <dbReference type="SAM" id="MobiDB-lite"/>
    </source>
</evidence>
<keyword evidence="6" id="KW-1185">Reference proteome</keyword>
<dbReference type="Gene3D" id="1.10.443.10">
    <property type="entry name" value="Intergrase catalytic core"/>
    <property type="match status" value="1"/>
</dbReference>
<evidence type="ECO:0000256" key="2">
    <source>
        <dbReference type="ARBA" id="ARBA00023125"/>
    </source>
</evidence>
<evidence type="ECO:0000313" key="5">
    <source>
        <dbReference type="EMBL" id="AZU03066.1"/>
    </source>
</evidence>
<feature type="compositionally biased region" description="Basic and acidic residues" evidence="4">
    <location>
        <begin position="318"/>
        <end position="333"/>
    </location>
</feature>
<organism evidence="5 6">
    <name type="scientific">Glycocaulis alkaliphilus</name>
    <dbReference type="NCBI Taxonomy" id="1434191"/>
    <lineage>
        <taxon>Bacteria</taxon>
        <taxon>Pseudomonadati</taxon>
        <taxon>Pseudomonadota</taxon>
        <taxon>Alphaproteobacteria</taxon>
        <taxon>Maricaulales</taxon>
        <taxon>Maricaulaceae</taxon>
        <taxon>Glycocaulis</taxon>
    </lineage>
</organism>
<dbReference type="InterPro" id="IPR044068">
    <property type="entry name" value="CB"/>
</dbReference>
<evidence type="ECO:0000313" key="6">
    <source>
        <dbReference type="Proteomes" id="UP000286954"/>
    </source>
</evidence>
<dbReference type="InterPro" id="IPR011010">
    <property type="entry name" value="DNA_brk_join_enz"/>
</dbReference>
<keyword evidence="2" id="KW-0238">DNA-binding</keyword>
<sequence>MDAYDAAIKGELGAVAPVGVNRAPPGSLSNLIAIYYGSTAFDGLEPSTKRTYRASLEPLRDKYGQLAVRTMQTRHVEAMVRALGDRPASANKLLKRLKTLFELAVRMGWRTDNPAAPVRPYRIKSDGFHAWTEDEIHAFKTAYPSGSRERLALALLLCTGQRSGDVARMGPQAIVRLPDGARAIKLRQQKTGKALLLPILPELERELAAGNASHLVFIVTEYGRPFSVKGFQQWFAARAKAATGNDRCTAHGLRKACAVRLANAGATSHQIQAITGHTSLSEVQHYTAARDQVQLAQSAFGLLSGGTSGEHTVSNLSKRLDSSEPKPMKAKEK</sequence>
<dbReference type="GO" id="GO:0006310">
    <property type="term" value="P:DNA recombination"/>
    <property type="evidence" value="ECO:0007669"/>
    <property type="project" value="UniProtKB-KW"/>
</dbReference>
<keyword evidence="1" id="KW-0229">DNA integration</keyword>
<dbReference type="InterPro" id="IPR050090">
    <property type="entry name" value="Tyrosine_recombinase_XerCD"/>
</dbReference>
<dbReference type="KEGG" id="gak:X907_0518"/>
<feature type="region of interest" description="Disordered" evidence="4">
    <location>
        <begin position="308"/>
        <end position="333"/>
    </location>
</feature>
<dbReference type="OrthoDB" id="7510934at2"/>
<dbReference type="InterPro" id="IPR010998">
    <property type="entry name" value="Integrase_recombinase_N"/>
</dbReference>
<dbReference type="InterPro" id="IPR002104">
    <property type="entry name" value="Integrase_catalytic"/>
</dbReference>
<proteinExistence type="predicted"/>
<dbReference type="GO" id="GO:0003677">
    <property type="term" value="F:DNA binding"/>
    <property type="evidence" value="ECO:0007669"/>
    <property type="project" value="UniProtKB-UniRule"/>
</dbReference>
<dbReference type="PROSITE" id="PS51898">
    <property type="entry name" value="TYR_RECOMBINASE"/>
    <property type="match status" value="1"/>
</dbReference>
<dbReference type="PROSITE" id="PS51900">
    <property type="entry name" value="CB"/>
    <property type="match status" value="1"/>
</dbReference>
<dbReference type="RefSeq" id="WP_127565489.1">
    <property type="nucleotide sequence ID" value="NZ_BMFB01000002.1"/>
</dbReference>
<keyword evidence="3" id="KW-0233">DNA recombination</keyword>
<protein>
    <submittedName>
        <fullName evidence="5">Integrase family protein</fullName>
    </submittedName>
</protein>
<name>A0A3T0E784_9PROT</name>
<reference evidence="5 6" key="1">
    <citation type="submission" date="2016-12" db="EMBL/GenBank/DDBJ databases">
        <title>The genome of dimorphic prosthecate Glycocaulis alkaliphilus 6b-8t, isolated from crude oil dictates its adaptability in petroleum environments.</title>
        <authorList>
            <person name="Wu X.-L."/>
            <person name="Geng S."/>
        </authorList>
    </citation>
    <scope>NUCLEOTIDE SEQUENCE [LARGE SCALE GENOMIC DNA]</scope>
    <source>
        <strain evidence="5 6">6B-8</strain>
    </source>
</reference>
<dbReference type="SUPFAM" id="SSF56349">
    <property type="entry name" value="DNA breaking-rejoining enzymes"/>
    <property type="match status" value="1"/>
</dbReference>
<evidence type="ECO:0000256" key="3">
    <source>
        <dbReference type="ARBA" id="ARBA00023172"/>
    </source>
</evidence>
<evidence type="ECO:0000256" key="1">
    <source>
        <dbReference type="ARBA" id="ARBA00022908"/>
    </source>
</evidence>
<accession>A0A3T0E784</accession>
<dbReference type="PANTHER" id="PTHR30349">
    <property type="entry name" value="PHAGE INTEGRASE-RELATED"/>
    <property type="match status" value="1"/>
</dbReference>
<dbReference type="GO" id="GO:0015074">
    <property type="term" value="P:DNA integration"/>
    <property type="evidence" value="ECO:0007669"/>
    <property type="project" value="UniProtKB-KW"/>
</dbReference>
<dbReference type="Gene3D" id="1.10.150.130">
    <property type="match status" value="1"/>
</dbReference>
<dbReference type="AlphaFoldDB" id="A0A3T0E784"/>
<dbReference type="Pfam" id="PF00589">
    <property type="entry name" value="Phage_integrase"/>
    <property type="match status" value="1"/>
</dbReference>
<dbReference type="EMBL" id="CP018911">
    <property type="protein sequence ID" value="AZU03066.1"/>
    <property type="molecule type" value="Genomic_DNA"/>
</dbReference>
<dbReference type="Proteomes" id="UP000286954">
    <property type="component" value="Chromosome"/>
</dbReference>
<dbReference type="InterPro" id="IPR013762">
    <property type="entry name" value="Integrase-like_cat_sf"/>
</dbReference>